<dbReference type="Pfam" id="PF12773">
    <property type="entry name" value="DZR"/>
    <property type="match status" value="1"/>
</dbReference>
<comment type="caution">
    <text evidence="2">The sequence shown here is derived from an EMBL/GenBank/DDBJ whole genome shotgun (WGS) entry which is preliminary data.</text>
</comment>
<dbReference type="RefSeq" id="WP_104386061.1">
    <property type="nucleotide sequence ID" value="NZ_PGEM01000005.1"/>
</dbReference>
<proteinExistence type="predicted"/>
<dbReference type="Gene3D" id="2.60.200.20">
    <property type="match status" value="1"/>
</dbReference>
<evidence type="ECO:0000313" key="3">
    <source>
        <dbReference type="Proteomes" id="UP000239589"/>
    </source>
</evidence>
<dbReference type="InterPro" id="IPR025874">
    <property type="entry name" value="DZR"/>
</dbReference>
<sequence length="323" mass="34230">MIVCPNCNHPNPDGAVQCEACYTPLPATAKCPNCGATVQSDAAFCGQCGYNLNFHANAVAATTATGTIAPNPVQPVALVTPEPIMELLKPDALGIATPNLPPTAIVAPSTPPAVVQEQAVYVPAIPAPVTSEPEVYIPSPPAAAQEVYIPATLTSPPTAPEPEIYIPEALTPPPVAQEEEVYIPPAYVQQIDPMTIPEPPKPPAPANISKTQLQQLVARLFHVQASQEIELPQNLSVIHIGKPNDRIPPDIDVSGFANSEIVSRIHADIRIEGDSCYVEDVGSSNGTYINNLPLLPGNRHRLRPGDRISLGKGDLVTFLFQLS</sequence>
<gene>
    <name evidence="2" type="ORF">CUN59_00850</name>
</gene>
<evidence type="ECO:0000259" key="1">
    <source>
        <dbReference type="PROSITE" id="PS50006"/>
    </source>
</evidence>
<evidence type="ECO:0000313" key="2">
    <source>
        <dbReference type="EMBL" id="PPJ65151.1"/>
    </source>
</evidence>
<protein>
    <submittedName>
        <fullName evidence="2">Peptide-binding protein</fullName>
    </submittedName>
</protein>
<reference evidence="2 3" key="1">
    <citation type="submission" date="2018-02" db="EMBL/GenBank/DDBJ databases">
        <title>Discovery of a pederin family compound in a non-symbiotic bloom-forming cyanobacterium.</title>
        <authorList>
            <person name="Kust A."/>
            <person name="Mares J."/>
            <person name="Jokela J."/>
            <person name="Urajova P."/>
            <person name="Hajek J."/>
            <person name="Saurav K."/>
            <person name="Voracova K."/>
            <person name="Fewer D.P."/>
            <person name="Haapaniemi E."/>
            <person name="Permi P."/>
            <person name="Rehakova K."/>
            <person name="Sivonen K."/>
            <person name="Hrouzek P."/>
        </authorList>
    </citation>
    <scope>NUCLEOTIDE SEQUENCE [LARGE SCALE GENOMIC DNA]</scope>
    <source>
        <strain evidence="2 3">CHARLIE-1</strain>
    </source>
</reference>
<dbReference type="InterPro" id="IPR008984">
    <property type="entry name" value="SMAD_FHA_dom_sf"/>
</dbReference>
<dbReference type="CDD" id="cd00060">
    <property type="entry name" value="FHA"/>
    <property type="match status" value="1"/>
</dbReference>
<dbReference type="InterPro" id="IPR000253">
    <property type="entry name" value="FHA_dom"/>
</dbReference>
<dbReference type="EMBL" id="PGEM01000005">
    <property type="protein sequence ID" value="PPJ65151.1"/>
    <property type="molecule type" value="Genomic_DNA"/>
</dbReference>
<dbReference type="SMART" id="SM00240">
    <property type="entry name" value="FHA"/>
    <property type="match status" value="1"/>
</dbReference>
<name>A0A2S6CZM5_9CYAN</name>
<organism evidence="2 3">
    <name type="scientific">Cuspidothrix issatschenkoi CHARLIE-1</name>
    <dbReference type="NCBI Taxonomy" id="2052836"/>
    <lineage>
        <taxon>Bacteria</taxon>
        <taxon>Bacillati</taxon>
        <taxon>Cyanobacteriota</taxon>
        <taxon>Cyanophyceae</taxon>
        <taxon>Nostocales</taxon>
        <taxon>Aphanizomenonaceae</taxon>
        <taxon>Cuspidothrix</taxon>
    </lineage>
</organism>
<dbReference type="AlphaFoldDB" id="A0A2S6CZM5"/>
<dbReference type="Proteomes" id="UP000239589">
    <property type="component" value="Unassembled WGS sequence"/>
</dbReference>
<accession>A0A2S6CZM5</accession>
<dbReference type="PROSITE" id="PS50006">
    <property type="entry name" value="FHA_DOMAIN"/>
    <property type="match status" value="1"/>
</dbReference>
<keyword evidence="3" id="KW-1185">Reference proteome</keyword>
<dbReference type="Pfam" id="PF00498">
    <property type="entry name" value="FHA"/>
    <property type="match status" value="1"/>
</dbReference>
<dbReference type="SUPFAM" id="SSF49879">
    <property type="entry name" value="SMAD/FHA domain"/>
    <property type="match status" value="1"/>
</dbReference>
<dbReference type="OrthoDB" id="9816434at2"/>
<feature type="domain" description="FHA" evidence="1">
    <location>
        <begin position="238"/>
        <end position="294"/>
    </location>
</feature>